<feature type="domain" description="FAD/NAD(P)-binding" evidence="6">
    <location>
        <begin position="4"/>
        <end position="285"/>
    </location>
</feature>
<dbReference type="HOGENOM" id="CLU_031864_5_5_14"/>
<name>A0A0F6CKJ7_MYCGL</name>
<dbReference type="InterPro" id="IPR023753">
    <property type="entry name" value="FAD/NAD-binding_dom"/>
</dbReference>
<dbReference type="Pfam" id="PF07992">
    <property type="entry name" value="Pyr_redox_2"/>
    <property type="match status" value="1"/>
</dbReference>
<dbReference type="AlphaFoldDB" id="A0A0F6CKJ7"/>
<accession>A0A0F6CKJ7</accession>
<reference evidence="7 8" key="1">
    <citation type="journal article" date="2011" name="PLoS ONE">
        <title>Core proteome of the minimal cell: comparative proteomics of three mollicute species.</title>
        <authorList>
            <person name="Fisunov G.Y."/>
            <person name="Alexeev D.G."/>
            <person name="Bazaleev N.A."/>
            <person name="Ladygina V.G."/>
            <person name="Galyamina M.A."/>
            <person name="Kondratov I.G."/>
            <person name="Zhukova N.A."/>
            <person name="Serebryakova M.V."/>
            <person name="Demina I.A."/>
            <person name="Govorun V.M."/>
        </authorList>
    </citation>
    <scope>NUCLEOTIDE SEQUENCE [LARGE SCALE GENOMIC DNA]</scope>
    <source>
        <strain evidence="7 8">S6</strain>
    </source>
</reference>
<comment type="cofactor">
    <cofactor evidence="5">
        <name>FAD</name>
        <dbReference type="ChEBI" id="CHEBI:57692"/>
    </cofactor>
    <text evidence="5">Binds 1 FAD per subunit.</text>
</comment>
<dbReference type="InterPro" id="IPR050097">
    <property type="entry name" value="Ferredoxin-NADP_redctase_2"/>
</dbReference>
<comment type="caution">
    <text evidence="5">Lacks conserved residue(s) required for the propagation of feature annotation.</text>
</comment>
<comment type="catalytic activity">
    <reaction evidence="5">
        <text>2 reduced [2Fe-2S]-[ferredoxin] + NADP(+) + H(+) = 2 oxidized [2Fe-2S]-[ferredoxin] + NADPH</text>
        <dbReference type="Rhea" id="RHEA:20125"/>
        <dbReference type="Rhea" id="RHEA-COMP:10000"/>
        <dbReference type="Rhea" id="RHEA-COMP:10001"/>
        <dbReference type="ChEBI" id="CHEBI:15378"/>
        <dbReference type="ChEBI" id="CHEBI:33737"/>
        <dbReference type="ChEBI" id="CHEBI:33738"/>
        <dbReference type="ChEBI" id="CHEBI:57783"/>
        <dbReference type="ChEBI" id="CHEBI:58349"/>
        <dbReference type="EC" id="1.18.1.2"/>
    </reaction>
</comment>
<keyword evidence="3 5" id="KW-0521">NADP</keyword>
<evidence type="ECO:0000313" key="7">
    <source>
        <dbReference type="EMBL" id="AHB99619.1"/>
    </source>
</evidence>
<comment type="subunit">
    <text evidence="5">Homodimer.</text>
</comment>
<feature type="binding site" evidence="5">
    <location>
        <position position="14"/>
    </location>
    <ligand>
        <name>FAD</name>
        <dbReference type="ChEBI" id="CHEBI:57692"/>
    </ligand>
</feature>
<feature type="binding site" evidence="5">
    <location>
        <position position="33"/>
    </location>
    <ligand>
        <name>FAD</name>
        <dbReference type="ChEBI" id="CHEBI:57692"/>
    </ligand>
</feature>
<dbReference type="GO" id="GO:0050661">
    <property type="term" value="F:NADP binding"/>
    <property type="evidence" value="ECO:0007669"/>
    <property type="project" value="UniProtKB-UniRule"/>
</dbReference>
<dbReference type="EC" id="1.18.1.2" evidence="5"/>
<dbReference type="PRINTS" id="PR00469">
    <property type="entry name" value="PNDRDTASEII"/>
</dbReference>
<evidence type="ECO:0000313" key="8">
    <source>
        <dbReference type="Proteomes" id="UP000018735"/>
    </source>
</evidence>
<dbReference type="InterPro" id="IPR036188">
    <property type="entry name" value="FAD/NAD-bd_sf"/>
</dbReference>
<evidence type="ECO:0000256" key="1">
    <source>
        <dbReference type="ARBA" id="ARBA00022630"/>
    </source>
</evidence>
<proteinExistence type="inferred from homology"/>
<dbReference type="KEGG" id="mgz:GCW_01880"/>
<feature type="binding site" evidence="5">
    <location>
        <position position="87"/>
    </location>
    <ligand>
        <name>FAD</name>
        <dbReference type="ChEBI" id="CHEBI:57692"/>
    </ligand>
</feature>
<keyword evidence="1 5" id="KW-0285">Flavoprotein</keyword>
<dbReference type="PANTHER" id="PTHR48105">
    <property type="entry name" value="THIOREDOXIN REDUCTASE 1-RELATED-RELATED"/>
    <property type="match status" value="1"/>
</dbReference>
<dbReference type="Gene3D" id="3.50.50.60">
    <property type="entry name" value="FAD/NAD(P)-binding domain"/>
    <property type="match status" value="2"/>
</dbReference>
<dbReference type="EMBL" id="CP006916">
    <property type="protein sequence ID" value="AHB99619.1"/>
    <property type="molecule type" value="Genomic_DNA"/>
</dbReference>
<keyword evidence="2 5" id="KW-0274">FAD</keyword>
<feature type="binding site" evidence="5">
    <location>
        <position position="41"/>
    </location>
    <ligand>
        <name>FAD</name>
        <dbReference type="ChEBI" id="CHEBI:57692"/>
    </ligand>
</feature>
<dbReference type="InterPro" id="IPR022890">
    <property type="entry name" value="Fd--NADP_Rdtase_type_2"/>
</dbReference>
<dbReference type="GO" id="GO:0004324">
    <property type="term" value="F:ferredoxin-NADP+ reductase activity"/>
    <property type="evidence" value="ECO:0007669"/>
    <property type="project" value="UniProtKB-UniRule"/>
</dbReference>
<evidence type="ECO:0000259" key="6">
    <source>
        <dbReference type="Pfam" id="PF07992"/>
    </source>
</evidence>
<dbReference type="HAMAP" id="MF_01685">
    <property type="entry name" value="FENR2"/>
    <property type="match status" value="1"/>
</dbReference>
<dbReference type="GO" id="GO:0050660">
    <property type="term" value="F:flavin adenine dinucleotide binding"/>
    <property type="evidence" value="ECO:0007669"/>
    <property type="project" value="UniProtKB-UniRule"/>
</dbReference>
<dbReference type="SUPFAM" id="SSF51905">
    <property type="entry name" value="FAD/NAD(P)-binding domain"/>
    <property type="match status" value="1"/>
</dbReference>
<gene>
    <name evidence="7" type="primary">trxB_1</name>
    <name evidence="7" type="ORF">GCW_01880</name>
</gene>
<evidence type="ECO:0000256" key="4">
    <source>
        <dbReference type="ARBA" id="ARBA00023002"/>
    </source>
</evidence>
<comment type="similarity">
    <text evidence="5">Belongs to the ferredoxin--NADP reductase type 2 family.</text>
</comment>
<protein>
    <recommendedName>
        <fullName evidence="5">Ferredoxin--NADP reductase</fullName>
        <shortName evidence="5">FNR</shortName>
        <shortName evidence="5">Fd-NADP(+) reductase</shortName>
        <ecNumber evidence="5">1.18.1.2</ecNumber>
    </recommendedName>
</protein>
<feature type="binding site" evidence="5">
    <location>
        <position position="46"/>
    </location>
    <ligand>
        <name>FAD</name>
        <dbReference type="ChEBI" id="CHEBI:57692"/>
    </ligand>
</feature>
<dbReference type="eggNOG" id="COG0492">
    <property type="taxonomic scope" value="Bacteria"/>
</dbReference>
<dbReference type="PRINTS" id="PR00368">
    <property type="entry name" value="FADPNR"/>
</dbReference>
<feature type="binding site" evidence="5">
    <location>
        <position position="126"/>
    </location>
    <ligand>
        <name>FAD</name>
        <dbReference type="ChEBI" id="CHEBI:57692"/>
    </ligand>
</feature>
<evidence type="ECO:0000256" key="5">
    <source>
        <dbReference type="HAMAP-Rule" id="MF_01685"/>
    </source>
</evidence>
<evidence type="ECO:0000256" key="3">
    <source>
        <dbReference type="ARBA" id="ARBA00022857"/>
    </source>
</evidence>
<keyword evidence="4 5" id="KW-0560">Oxidoreductase</keyword>
<dbReference type="Proteomes" id="UP000018735">
    <property type="component" value="Chromosome"/>
</dbReference>
<organism evidence="7 8">
    <name type="scientific">Mycoplasmoides gallisepticum S6</name>
    <dbReference type="NCBI Taxonomy" id="1006581"/>
    <lineage>
        <taxon>Bacteria</taxon>
        <taxon>Bacillati</taxon>
        <taxon>Mycoplasmatota</taxon>
        <taxon>Mycoplasmoidales</taxon>
        <taxon>Mycoplasmoidaceae</taxon>
        <taxon>Mycoplasmoides</taxon>
    </lineage>
</organism>
<evidence type="ECO:0000256" key="2">
    <source>
        <dbReference type="ARBA" id="ARBA00022827"/>
    </source>
</evidence>
<sequence>MNIYDLIVLGAGTSGIYCASYGAMKGLSSLVIEMTERIGGQPAHVYPFKKIYDFPTANGILAKDFVDQLYQQQKPYINQGLITYLHNTTIQEQNYLDDQQLFELKLSDNQHVKAKKIILATGNGGFEPIKLKDELIQDQNLDCIHYKINDLTQYQNKDLCFLGGGDSAVELINQLADLKIAKSLSIIHRNHKYRAAQALVDLINKKPINQYLDQTIELIKDNKISFKDNQSGESTQLNFDYLIVQYGLKPLKSLECFDHLEQDLNNNFVINHHHQTSDPNIYAIGLASNFSKRPNLILSGMYEATVAIKHINDTMNPYLRATDYLLKE</sequence>
<dbReference type="RefSeq" id="WP_011884238.1">
    <property type="nucleotide sequence ID" value="NC_023030.2"/>
</dbReference>